<accession>A0AAN9J3C7</accession>
<organism evidence="2 3">
    <name type="scientific">Crotalaria pallida</name>
    <name type="common">Smooth rattlebox</name>
    <name type="synonym">Crotalaria striata</name>
    <dbReference type="NCBI Taxonomy" id="3830"/>
    <lineage>
        <taxon>Eukaryota</taxon>
        <taxon>Viridiplantae</taxon>
        <taxon>Streptophyta</taxon>
        <taxon>Embryophyta</taxon>
        <taxon>Tracheophyta</taxon>
        <taxon>Spermatophyta</taxon>
        <taxon>Magnoliopsida</taxon>
        <taxon>eudicotyledons</taxon>
        <taxon>Gunneridae</taxon>
        <taxon>Pentapetalae</taxon>
        <taxon>rosids</taxon>
        <taxon>fabids</taxon>
        <taxon>Fabales</taxon>
        <taxon>Fabaceae</taxon>
        <taxon>Papilionoideae</taxon>
        <taxon>50 kb inversion clade</taxon>
        <taxon>genistoids sensu lato</taxon>
        <taxon>core genistoids</taxon>
        <taxon>Crotalarieae</taxon>
        <taxon>Crotalaria</taxon>
    </lineage>
</organism>
<comment type="caution">
    <text evidence="2">The sequence shown here is derived from an EMBL/GenBank/DDBJ whole genome shotgun (WGS) entry which is preliminary data.</text>
</comment>
<protein>
    <submittedName>
        <fullName evidence="2">Uncharacterized protein</fullName>
    </submittedName>
</protein>
<sequence length="145" mass="16661">MRRQNKKLSSSRNERPRDMPRKQPRSSSTTWHRMIEYSTPPTLNNSLSFFSSFLFSPLSTLTPFPLSFFIFFPLNQNPSSLSLSLSLSRIYYSGLRILMAYSSSSSSSSSSSLFFSPNSLHFNSHFHLIHLFFNSPSYISSCNDF</sequence>
<reference evidence="2 3" key="1">
    <citation type="submission" date="2024-01" db="EMBL/GenBank/DDBJ databases">
        <title>The genomes of 5 underutilized Papilionoideae crops provide insights into root nodulation and disease resistanc.</title>
        <authorList>
            <person name="Yuan L."/>
        </authorList>
    </citation>
    <scope>NUCLEOTIDE SEQUENCE [LARGE SCALE GENOMIC DNA]</scope>
    <source>
        <strain evidence="2">ZHUSHIDOU_FW_LH</strain>
        <tissue evidence="2">Leaf</tissue>
    </source>
</reference>
<feature type="compositionally biased region" description="Basic and acidic residues" evidence="1">
    <location>
        <begin position="12"/>
        <end position="21"/>
    </location>
</feature>
<evidence type="ECO:0000313" key="2">
    <source>
        <dbReference type="EMBL" id="KAK7291059.1"/>
    </source>
</evidence>
<name>A0AAN9J3C7_CROPI</name>
<evidence type="ECO:0000256" key="1">
    <source>
        <dbReference type="SAM" id="MobiDB-lite"/>
    </source>
</evidence>
<evidence type="ECO:0000313" key="3">
    <source>
        <dbReference type="Proteomes" id="UP001372338"/>
    </source>
</evidence>
<dbReference type="AlphaFoldDB" id="A0AAN9J3C7"/>
<feature type="region of interest" description="Disordered" evidence="1">
    <location>
        <begin position="1"/>
        <end position="31"/>
    </location>
</feature>
<dbReference type="EMBL" id="JAYWIO010000001">
    <property type="protein sequence ID" value="KAK7291059.1"/>
    <property type="molecule type" value="Genomic_DNA"/>
</dbReference>
<gene>
    <name evidence="2" type="ORF">RIF29_05923</name>
</gene>
<keyword evidence="3" id="KW-1185">Reference proteome</keyword>
<dbReference type="Proteomes" id="UP001372338">
    <property type="component" value="Unassembled WGS sequence"/>
</dbReference>
<proteinExistence type="predicted"/>